<organism evidence="3 4">
    <name type="scientific">Aspergillus wentii DTO 134E9</name>
    <dbReference type="NCBI Taxonomy" id="1073089"/>
    <lineage>
        <taxon>Eukaryota</taxon>
        <taxon>Fungi</taxon>
        <taxon>Dikarya</taxon>
        <taxon>Ascomycota</taxon>
        <taxon>Pezizomycotina</taxon>
        <taxon>Eurotiomycetes</taxon>
        <taxon>Eurotiomycetidae</taxon>
        <taxon>Eurotiales</taxon>
        <taxon>Aspergillaceae</taxon>
        <taxon>Aspergillus</taxon>
        <taxon>Aspergillus subgen. Cremei</taxon>
    </lineage>
</organism>
<feature type="compositionally biased region" description="Pro residues" evidence="1">
    <location>
        <begin position="45"/>
        <end position="56"/>
    </location>
</feature>
<protein>
    <recommendedName>
        <fullName evidence="2">VWFA domain-containing protein</fullName>
    </recommendedName>
</protein>
<dbReference type="PANTHER" id="PTHR34706:SF1">
    <property type="entry name" value="VWFA DOMAIN-CONTAINING PROTEIN"/>
    <property type="match status" value="1"/>
</dbReference>
<evidence type="ECO:0000313" key="3">
    <source>
        <dbReference type="EMBL" id="OJJ34857.1"/>
    </source>
</evidence>
<dbReference type="InterPro" id="IPR036465">
    <property type="entry name" value="vWFA_dom_sf"/>
</dbReference>
<dbReference type="RefSeq" id="XP_040688533.1">
    <property type="nucleotide sequence ID" value="XM_040833007.1"/>
</dbReference>
<name>A0A1L9RJ34_ASPWE</name>
<dbReference type="VEuPathDB" id="FungiDB:ASPWEDRAFT_27550"/>
<feature type="domain" description="VWFA" evidence="2">
    <location>
        <begin position="74"/>
        <end position="249"/>
    </location>
</feature>
<dbReference type="EMBL" id="KV878212">
    <property type="protein sequence ID" value="OJJ34857.1"/>
    <property type="molecule type" value="Genomic_DNA"/>
</dbReference>
<sequence>MGHRHSKMRDNGSVSQDFMFPNHPRELGKGFQKQAPNVQARNLWSPPPYSAQPPPASGISTGGDSPYAFLGQFDTVFVVDDSSSMKGRRWKEAEDALSAIAPICTQYDSDGIDIYFLNHRRASTSDTTGAYNNITTAADVQEIFNSVEPHGATPVGNRLNQILRPYVRRMGRMAVATDDNGELKDKTLFVKPLNIIVVTDGAFTDDAEVVIASVAKKLDMYEAEPWQVGIQFFQIGDDEGARSYLQELDDELGKKTRNEKLRDIVDTVPWKGGRGQTLSADGILKCVLGAVNKRYDKRDAFR</sequence>
<reference evidence="4" key="1">
    <citation type="journal article" date="2017" name="Genome Biol.">
        <title>Comparative genomics reveals high biological diversity and specific adaptations in the industrially and medically important fungal genus Aspergillus.</title>
        <authorList>
            <person name="de Vries R.P."/>
            <person name="Riley R."/>
            <person name="Wiebenga A."/>
            <person name="Aguilar-Osorio G."/>
            <person name="Amillis S."/>
            <person name="Uchima C.A."/>
            <person name="Anderluh G."/>
            <person name="Asadollahi M."/>
            <person name="Askin M."/>
            <person name="Barry K."/>
            <person name="Battaglia E."/>
            <person name="Bayram O."/>
            <person name="Benocci T."/>
            <person name="Braus-Stromeyer S.A."/>
            <person name="Caldana C."/>
            <person name="Canovas D."/>
            <person name="Cerqueira G.C."/>
            <person name="Chen F."/>
            <person name="Chen W."/>
            <person name="Choi C."/>
            <person name="Clum A."/>
            <person name="Dos Santos R.A."/>
            <person name="Damasio A.R."/>
            <person name="Diallinas G."/>
            <person name="Emri T."/>
            <person name="Fekete E."/>
            <person name="Flipphi M."/>
            <person name="Freyberg S."/>
            <person name="Gallo A."/>
            <person name="Gournas C."/>
            <person name="Habgood R."/>
            <person name="Hainaut M."/>
            <person name="Harispe M.L."/>
            <person name="Henrissat B."/>
            <person name="Hilden K.S."/>
            <person name="Hope R."/>
            <person name="Hossain A."/>
            <person name="Karabika E."/>
            <person name="Karaffa L."/>
            <person name="Karanyi Z."/>
            <person name="Krasevec N."/>
            <person name="Kuo A."/>
            <person name="Kusch H."/>
            <person name="LaButti K."/>
            <person name="Lagendijk E.L."/>
            <person name="Lapidus A."/>
            <person name="Levasseur A."/>
            <person name="Lindquist E."/>
            <person name="Lipzen A."/>
            <person name="Logrieco A.F."/>
            <person name="MacCabe A."/>
            <person name="Maekelae M.R."/>
            <person name="Malavazi I."/>
            <person name="Melin P."/>
            <person name="Meyer V."/>
            <person name="Mielnichuk N."/>
            <person name="Miskei M."/>
            <person name="Molnar A.P."/>
            <person name="Mule G."/>
            <person name="Ngan C.Y."/>
            <person name="Orejas M."/>
            <person name="Orosz E."/>
            <person name="Ouedraogo J.P."/>
            <person name="Overkamp K.M."/>
            <person name="Park H.-S."/>
            <person name="Perrone G."/>
            <person name="Piumi F."/>
            <person name="Punt P.J."/>
            <person name="Ram A.F."/>
            <person name="Ramon A."/>
            <person name="Rauscher S."/>
            <person name="Record E."/>
            <person name="Riano-Pachon D.M."/>
            <person name="Robert V."/>
            <person name="Roehrig J."/>
            <person name="Ruller R."/>
            <person name="Salamov A."/>
            <person name="Salih N.S."/>
            <person name="Samson R.A."/>
            <person name="Sandor E."/>
            <person name="Sanguinetti M."/>
            <person name="Schuetze T."/>
            <person name="Sepcic K."/>
            <person name="Shelest E."/>
            <person name="Sherlock G."/>
            <person name="Sophianopoulou V."/>
            <person name="Squina F.M."/>
            <person name="Sun H."/>
            <person name="Susca A."/>
            <person name="Todd R.B."/>
            <person name="Tsang A."/>
            <person name="Unkles S.E."/>
            <person name="van de Wiele N."/>
            <person name="van Rossen-Uffink D."/>
            <person name="Oliveira J.V."/>
            <person name="Vesth T.C."/>
            <person name="Visser J."/>
            <person name="Yu J.-H."/>
            <person name="Zhou M."/>
            <person name="Andersen M.R."/>
            <person name="Archer D.B."/>
            <person name="Baker S.E."/>
            <person name="Benoit I."/>
            <person name="Brakhage A.A."/>
            <person name="Braus G.H."/>
            <person name="Fischer R."/>
            <person name="Frisvad J.C."/>
            <person name="Goldman G.H."/>
            <person name="Houbraken J."/>
            <person name="Oakley B."/>
            <person name="Pocsi I."/>
            <person name="Scazzocchio C."/>
            <person name="Seiboth B."/>
            <person name="vanKuyk P.A."/>
            <person name="Wortman J."/>
            <person name="Dyer P.S."/>
            <person name="Grigoriev I.V."/>
        </authorList>
    </citation>
    <scope>NUCLEOTIDE SEQUENCE [LARGE SCALE GENOMIC DNA]</scope>
    <source>
        <strain evidence="4">DTO 134E9</strain>
    </source>
</reference>
<evidence type="ECO:0000313" key="4">
    <source>
        <dbReference type="Proteomes" id="UP000184383"/>
    </source>
</evidence>
<feature type="region of interest" description="Disordered" evidence="1">
    <location>
        <begin position="1"/>
        <end position="63"/>
    </location>
</feature>
<dbReference type="PANTHER" id="PTHR34706">
    <property type="entry name" value="SLR1338 PROTEIN"/>
    <property type="match status" value="1"/>
</dbReference>
<gene>
    <name evidence="3" type="ORF">ASPWEDRAFT_27550</name>
</gene>
<dbReference type="OrthoDB" id="2142040at2759"/>
<keyword evidence="4" id="KW-1185">Reference proteome</keyword>
<dbReference type="Proteomes" id="UP000184383">
    <property type="component" value="Unassembled WGS sequence"/>
</dbReference>
<evidence type="ECO:0000256" key="1">
    <source>
        <dbReference type="SAM" id="MobiDB-lite"/>
    </source>
</evidence>
<dbReference type="STRING" id="1073089.A0A1L9RJ34"/>
<dbReference type="InterPro" id="IPR002035">
    <property type="entry name" value="VWF_A"/>
</dbReference>
<evidence type="ECO:0000259" key="2">
    <source>
        <dbReference type="PROSITE" id="PS50234"/>
    </source>
</evidence>
<accession>A0A1L9RJ34</accession>
<dbReference type="GeneID" id="63748855"/>
<dbReference type="SUPFAM" id="SSF53300">
    <property type="entry name" value="vWA-like"/>
    <property type="match status" value="1"/>
</dbReference>
<dbReference type="Gene3D" id="3.40.50.410">
    <property type="entry name" value="von Willebrand factor, type A domain"/>
    <property type="match status" value="1"/>
</dbReference>
<dbReference type="PROSITE" id="PS50234">
    <property type="entry name" value="VWFA"/>
    <property type="match status" value="1"/>
</dbReference>
<dbReference type="AlphaFoldDB" id="A0A1L9RJ34"/>
<proteinExistence type="predicted"/>